<reference evidence="2" key="1">
    <citation type="journal article" date="2022" name="Mol. Ecol. Resour.">
        <title>The genomes of chicory, endive, great burdock and yacon provide insights into Asteraceae palaeo-polyploidization history and plant inulin production.</title>
        <authorList>
            <person name="Fan W."/>
            <person name="Wang S."/>
            <person name="Wang H."/>
            <person name="Wang A."/>
            <person name="Jiang F."/>
            <person name="Liu H."/>
            <person name="Zhao H."/>
            <person name="Xu D."/>
            <person name="Zhang Y."/>
        </authorList>
    </citation>
    <scope>NUCLEOTIDE SEQUENCE [LARGE SCALE GENOMIC DNA]</scope>
    <source>
        <strain evidence="2">cv. Yunnan</strain>
    </source>
</reference>
<keyword evidence="2" id="KW-1185">Reference proteome</keyword>
<sequence>MCDSSPTIDLVHLDRWKCFHDSHCIKPLTVSSLTSMAMKSIILITVLVVVLVATQAQAQIAATIPLFNITGNVSCSVNGSIVINGTNPIPPFRNALVQLLCGDPGIVRADSCCYTALKM</sequence>
<dbReference type="EMBL" id="CM042035">
    <property type="protein sequence ID" value="KAI3756594.1"/>
    <property type="molecule type" value="Genomic_DNA"/>
</dbReference>
<name>A0ACB9ECA9_9ASTR</name>
<dbReference type="Proteomes" id="UP001056120">
    <property type="component" value="Linkage Group LG18"/>
</dbReference>
<reference evidence="1 2" key="2">
    <citation type="journal article" date="2022" name="Mol. Ecol. Resour.">
        <title>The genomes of chicory, endive, great burdock and yacon provide insights into Asteraceae paleo-polyploidization history and plant inulin production.</title>
        <authorList>
            <person name="Fan W."/>
            <person name="Wang S."/>
            <person name="Wang H."/>
            <person name="Wang A."/>
            <person name="Jiang F."/>
            <person name="Liu H."/>
            <person name="Zhao H."/>
            <person name="Xu D."/>
            <person name="Zhang Y."/>
        </authorList>
    </citation>
    <scope>NUCLEOTIDE SEQUENCE [LARGE SCALE GENOMIC DNA]</scope>
    <source>
        <strain evidence="2">cv. Yunnan</strain>
        <tissue evidence="1">Leaves</tissue>
    </source>
</reference>
<proteinExistence type="predicted"/>
<gene>
    <name evidence="1" type="ORF">L1987_56416</name>
</gene>
<evidence type="ECO:0000313" key="2">
    <source>
        <dbReference type="Proteomes" id="UP001056120"/>
    </source>
</evidence>
<protein>
    <submittedName>
        <fullName evidence="1">Uncharacterized protein</fullName>
    </submittedName>
</protein>
<comment type="caution">
    <text evidence="1">The sequence shown here is derived from an EMBL/GenBank/DDBJ whole genome shotgun (WGS) entry which is preliminary data.</text>
</comment>
<organism evidence="1 2">
    <name type="scientific">Smallanthus sonchifolius</name>
    <dbReference type="NCBI Taxonomy" id="185202"/>
    <lineage>
        <taxon>Eukaryota</taxon>
        <taxon>Viridiplantae</taxon>
        <taxon>Streptophyta</taxon>
        <taxon>Embryophyta</taxon>
        <taxon>Tracheophyta</taxon>
        <taxon>Spermatophyta</taxon>
        <taxon>Magnoliopsida</taxon>
        <taxon>eudicotyledons</taxon>
        <taxon>Gunneridae</taxon>
        <taxon>Pentapetalae</taxon>
        <taxon>asterids</taxon>
        <taxon>campanulids</taxon>
        <taxon>Asterales</taxon>
        <taxon>Asteraceae</taxon>
        <taxon>Asteroideae</taxon>
        <taxon>Heliantheae alliance</taxon>
        <taxon>Millerieae</taxon>
        <taxon>Smallanthus</taxon>
    </lineage>
</organism>
<evidence type="ECO:0000313" key="1">
    <source>
        <dbReference type="EMBL" id="KAI3756594.1"/>
    </source>
</evidence>
<accession>A0ACB9ECA9</accession>